<dbReference type="AlphaFoldDB" id="I3W0V8"/>
<name>I3W0V8_9MICC</name>
<accession>I3W0V8</accession>
<sequence>MTTTANETSLKVPVDVRFSPTGRPLAVRHDGRLWVITEDPVHWFERDSWWQTRTGAPVGIGNIVDIEFWRAQVKLSSNSALRTFLLRREPASTQWLLDSITDAV</sequence>
<dbReference type="RefSeq" id="WP_015062406.1">
    <property type="nucleotide sequence ID" value="NC_019338.1"/>
</dbReference>
<reference evidence="1" key="1">
    <citation type="submission" date="2012-01" db="EMBL/GenBank/DDBJ databases">
        <authorList>
            <person name="Summers A.O."/>
            <person name="Wireman J."/>
            <person name="Sale K."/>
        </authorList>
    </citation>
    <scope>NUCLEOTIDE SEQUENCE</scope>
    <source>
        <strain evidence="1">J3-37</strain>
        <plasmid evidence="1">pJ337-114</plasmid>
    </source>
</reference>
<evidence type="ECO:0000313" key="1">
    <source>
        <dbReference type="EMBL" id="AFK89235.1"/>
    </source>
</evidence>
<geneLocation type="plasmid" evidence="1">
    <name>pJ337-114</name>
</geneLocation>
<proteinExistence type="predicted"/>
<organism evidence="1">
    <name type="scientific">Arthrobacter sp. J3.37</name>
    <dbReference type="NCBI Taxonomy" id="347208"/>
    <lineage>
        <taxon>Bacteria</taxon>
        <taxon>Bacillati</taxon>
        <taxon>Actinomycetota</taxon>
        <taxon>Actinomycetes</taxon>
        <taxon>Micrococcales</taxon>
        <taxon>Micrococcaceae</taxon>
        <taxon>Arthrobacter</taxon>
    </lineage>
</organism>
<keyword evidence="1" id="KW-0614">Plasmid</keyword>
<dbReference type="EMBL" id="JQ418527">
    <property type="protein sequence ID" value="AFK89235.1"/>
    <property type="molecule type" value="Genomic_DNA"/>
</dbReference>
<protein>
    <submittedName>
        <fullName evidence="1">Uncharacterized protein</fullName>
    </submittedName>
</protein>